<name>A0ABN3X4F9_9ACTN</name>
<dbReference type="PROSITE" id="PS50987">
    <property type="entry name" value="HTH_ARSR_2"/>
    <property type="match status" value="1"/>
</dbReference>
<dbReference type="PRINTS" id="PR00778">
    <property type="entry name" value="HTHARSR"/>
</dbReference>
<evidence type="ECO:0000313" key="6">
    <source>
        <dbReference type="Proteomes" id="UP001500403"/>
    </source>
</evidence>
<feature type="domain" description="HTH arsR-type" evidence="4">
    <location>
        <begin position="27"/>
        <end position="121"/>
    </location>
</feature>
<dbReference type="InterPro" id="IPR011991">
    <property type="entry name" value="ArsR-like_HTH"/>
</dbReference>
<accession>A0ABN3X4F9</accession>
<dbReference type="PANTHER" id="PTHR33154">
    <property type="entry name" value="TRANSCRIPTIONAL REGULATOR, ARSR FAMILY"/>
    <property type="match status" value="1"/>
</dbReference>
<proteinExistence type="predicted"/>
<evidence type="ECO:0000256" key="1">
    <source>
        <dbReference type="ARBA" id="ARBA00023015"/>
    </source>
</evidence>
<dbReference type="InterPro" id="IPR051081">
    <property type="entry name" value="HTH_MetalResp_TranReg"/>
</dbReference>
<dbReference type="InterPro" id="IPR036388">
    <property type="entry name" value="WH-like_DNA-bd_sf"/>
</dbReference>
<keyword evidence="3" id="KW-0804">Transcription</keyword>
<comment type="caution">
    <text evidence="5">The sequence shown here is derived from an EMBL/GenBank/DDBJ whole genome shotgun (WGS) entry which is preliminary data.</text>
</comment>
<dbReference type="SMART" id="SM00418">
    <property type="entry name" value="HTH_ARSR"/>
    <property type="match status" value="1"/>
</dbReference>
<dbReference type="Pfam" id="PF01022">
    <property type="entry name" value="HTH_5"/>
    <property type="match status" value="1"/>
</dbReference>
<sequence length="121" mass="13637">MAISATDIPIEDLSEERCSPCTPGRLIDREEVELTASRLKALADPARLQMIHLIHQAPAGELCVCDLTTSMQLAQSTVSRHLKILVNAGFLRRQQRGTWAWFSLRPQALRELQQRVFPAMD</sequence>
<dbReference type="Gene3D" id="1.10.10.10">
    <property type="entry name" value="Winged helix-like DNA-binding domain superfamily/Winged helix DNA-binding domain"/>
    <property type="match status" value="1"/>
</dbReference>
<evidence type="ECO:0000256" key="3">
    <source>
        <dbReference type="ARBA" id="ARBA00023163"/>
    </source>
</evidence>
<dbReference type="InterPro" id="IPR001845">
    <property type="entry name" value="HTH_ArsR_DNA-bd_dom"/>
</dbReference>
<evidence type="ECO:0000259" key="4">
    <source>
        <dbReference type="PROSITE" id="PS50987"/>
    </source>
</evidence>
<gene>
    <name evidence="5" type="ORF">GCM10010446_19540</name>
</gene>
<dbReference type="CDD" id="cd00090">
    <property type="entry name" value="HTH_ARSR"/>
    <property type="match status" value="1"/>
</dbReference>
<dbReference type="PANTHER" id="PTHR33154:SF18">
    <property type="entry name" value="ARSENICAL RESISTANCE OPERON REPRESSOR"/>
    <property type="match status" value="1"/>
</dbReference>
<keyword evidence="6" id="KW-1185">Reference proteome</keyword>
<dbReference type="Proteomes" id="UP001500403">
    <property type="component" value="Unassembled WGS sequence"/>
</dbReference>
<evidence type="ECO:0000313" key="5">
    <source>
        <dbReference type="EMBL" id="GAA2934713.1"/>
    </source>
</evidence>
<reference evidence="5 6" key="1">
    <citation type="journal article" date="2019" name="Int. J. Syst. Evol. Microbiol.">
        <title>The Global Catalogue of Microorganisms (GCM) 10K type strain sequencing project: providing services to taxonomists for standard genome sequencing and annotation.</title>
        <authorList>
            <consortium name="The Broad Institute Genomics Platform"/>
            <consortium name="The Broad Institute Genome Sequencing Center for Infectious Disease"/>
            <person name="Wu L."/>
            <person name="Ma J."/>
        </authorList>
    </citation>
    <scope>NUCLEOTIDE SEQUENCE [LARGE SCALE GENOMIC DNA]</scope>
    <source>
        <strain evidence="5 6">JCM 9088</strain>
    </source>
</reference>
<dbReference type="RefSeq" id="WP_344493487.1">
    <property type="nucleotide sequence ID" value="NZ_BAAAUD010000019.1"/>
</dbReference>
<organism evidence="5 6">
    <name type="scientific">Streptomyces enissocaesilis</name>
    <dbReference type="NCBI Taxonomy" id="332589"/>
    <lineage>
        <taxon>Bacteria</taxon>
        <taxon>Bacillati</taxon>
        <taxon>Actinomycetota</taxon>
        <taxon>Actinomycetes</taxon>
        <taxon>Kitasatosporales</taxon>
        <taxon>Streptomycetaceae</taxon>
        <taxon>Streptomyces</taxon>
        <taxon>Streptomyces rochei group</taxon>
    </lineage>
</organism>
<dbReference type="SUPFAM" id="SSF46785">
    <property type="entry name" value="Winged helix' DNA-binding domain"/>
    <property type="match status" value="1"/>
</dbReference>
<keyword evidence="1" id="KW-0805">Transcription regulation</keyword>
<dbReference type="InterPro" id="IPR036390">
    <property type="entry name" value="WH_DNA-bd_sf"/>
</dbReference>
<evidence type="ECO:0000256" key="2">
    <source>
        <dbReference type="ARBA" id="ARBA00023125"/>
    </source>
</evidence>
<protein>
    <submittedName>
        <fullName evidence="5">Metalloregulator ArsR/SmtB family transcription factor</fullName>
    </submittedName>
</protein>
<dbReference type="EMBL" id="BAAAUD010000019">
    <property type="protein sequence ID" value="GAA2934713.1"/>
    <property type="molecule type" value="Genomic_DNA"/>
</dbReference>
<dbReference type="NCBIfam" id="NF033788">
    <property type="entry name" value="HTH_metalloreg"/>
    <property type="match status" value="1"/>
</dbReference>
<keyword evidence="2" id="KW-0238">DNA-binding</keyword>